<dbReference type="Pfam" id="PF04365">
    <property type="entry name" value="BrnT_toxin"/>
    <property type="match status" value="1"/>
</dbReference>
<dbReference type="Proteomes" id="UP000095008">
    <property type="component" value="Unassembled WGS sequence"/>
</dbReference>
<evidence type="ECO:0000313" key="2">
    <source>
        <dbReference type="EMBL" id="OCX74868.1"/>
    </source>
</evidence>
<reference evidence="1 3" key="1">
    <citation type="journal article" date="2016" name="Int. J. Mol. Sci.">
        <title>Comparative genomics of the extreme acidophile Acidithiobacillus thiooxidans reveals intraspecific divergence and niche adaptation.</title>
        <authorList>
            <person name="Zhang X."/>
            <person name="Feng X."/>
            <person name="Tao J."/>
            <person name="Ma L."/>
            <person name="Xiao Y."/>
            <person name="Liang Y."/>
            <person name="Liu X."/>
            <person name="Yin H."/>
        </authorList>
    </citation>
    <scope>NUCLEOTIDE SEQUENCE [LARGE SCALE GENOMIC DNA]</scope>
    <source>
        <strain evidence="1 3">A02</strain>
        <strain evidence="2">DXS-W</strain>
    </source>
</reference>
<name>A0A1C2JA00_ACITH</name>
<dbReference type="AlphaFoldDB" id="A0A1C2JA00"/>
<gene>
    <name evidence="2" type="ORF">A6M23_04635</name>
    <name evidence="1" type="ORF">A6P07_10845</name>
</gene>
<dbReference type="GeneID" id="60694976"/>
<comment type="caution">
    <text evidence="1">The sequence shown here is derived from an EMBL/GenBank/DDBJ whole genome shotgun (WGS) entry which is preliminary data.</text>
</comment>
<sequence length="93" mass="10535">MEIVGFDWDSGNWPKCGKHGVSRQVIERLFLEGKVMVAPDPKHSLPTEGRHIAVGRVDGRPMFVAFAIRDDLIRPISARYMHEKEITNYEAGT</sequence>
<dbReference type="Gene3D" id="3.10.450.530">
    <property type="entry name" value="Ribonuclease toxin, BrnT, of type II toxin-antitoxin system"/>
    <property type="match status" value="1"/>
</dbReference>
<proteinExistence type="predicted"/>
<evidence type="ECO:0008006" key="5">
    <source>
        <dbReference type="Google" id="ProtNLM"/>
    </source>
</evidence>
<keyword evidence="4" id="KW-1185">Reference proteome</keyword>
<protein>
    <recommendedName>
        <fullName evidence="5">Toxin</fullName>
    </recommendedName>
</protein>
<dbReference type="OrthoDB" id="9798158at2"/>
<evidence type="ECO:0000313" key="4">
    <source>
        <dbReference type="Proteomes" id="UP000095008"/>
    </source>
</evidence>
<dbReference type="RefSeq" id="WP_024893584.1">
    <property type="nucleotide sequence ID" value="NZ_JABBDW010000064.1"/>
</dbReference>
<dbReference type="Proteomes" id="UP000094893">
    <property type="component" value="Unassembled WGS sequence"/>
</dbReference>
<evidence type="ECO:0000313" key="1">
    <source>
        <dbReference type="EMBL" id="OCX72050.1"/>
    </source>
</evidence>
<accession>A0A1C2JA00</accession>
<dbReference type="InterPro" id="IPR007460">
    <property type="entry name" value="BrnT_toxin"/>
</dbReference>
<dbReference type="EMBL" id="LWSA01000151">
    <property type="protein sequence ID" value="OCX72050.1"/>
    <property type="molecule type" value="Genomic_DNA"/>
</dbReference>
<dbReference type="InterPro" id="IPR038573">
    <property type="entry name" value="BrnT_sf"/>
</dbReference>
<dbReference type="STRING" id="930.GCA_002079865_00610"/>
<organism evidence="1 3">
    <name type="scientific">Acidithiobacillus thiooxidans</name>
    <name type="common">Thiobacillus thiooxidans</name>
    <dbReference type="NCBI Taxonomy" id="930"/>
    <lineage>
        <taxon>Bacteria</taxon>
        <taxon>Pseudomonadati</taxon>
        <taxon>Pseudomonadota</taxon>
        <taxon>Acidithiobacillia</taxon>
        <taxon>Acidithiobacillales</taxon>
        <taxon>Acidithiobacillaceae</taxon>
        <taxon>Acidithiobacillus</taxon>
    </lineage>
</organism>
<evidence type="ECO:0000313" key="3">
    <source>
        <dbReference type="Proteomes" id="UP000094893"/>
    </source>
</evidence>
<dbReference type="EMBL" id="LWRY01000028">
    <property type="protein sequence ID" value="OCX74868.1"/>
    <property type="molecule type" value="Genomic_DNA"/>
</dbReference>